<evidence type="ECO:0000256" key="2">
    <source>
        <dbReference type="ARBA" id="ARBA00022649"/>
    </source>
</evidence>
<evidence type="ECO:0000313" key="9">
    <source>
        <dbReference type="EMBL" id="SFG37692.1"/>
    </source>
</evidence>
<dbReference type="EMBL" id="FOOX01000004">
    <property type="protein sequence ID" value="SFG37692.1"/>
    <property type="molecule type" value="Genomic_DNA"/>
</dbReference>
<dbReference type="RefSeq" id="WP_092470194.1">
    <property type="nucleotide sequence ID" value="NZ_FOOX01000004.1"/>
</dbReference>
<name>A0A1I2RB46_9FIRM</name>
<dbReference type="OrthoDB" id="5368631at2"/>
<keyword evidence="2" id="KW-1277">Toxin-antitoxin system</keyword>
<organism evidence="9 10">
    <name type="scientific">Desulfotruncus arcticus DSM 17038</name>
    <dbReference type="NCBI Taxonomy" id="1121424"/>
    <lineage>
        <taxon>Bacteria</taxon>
        <taxon>Bacillati</taxon>
        <taxon>Bacillota</taxon>
        <taxon>Clostridia</taxon>
        <taxon>Eubacteriales</taxon>
        <taxon>Desulfallaceae</taxon>
        <taxon>Desulfotruncus</taxon>
    </lineage>
</organism>
<keyword evidence="4" id="KW-0479">Metal-binding</keyword>
<dbReference type="PANTHER" id="PTHR33653">
    <property type="entry name" value="RIBONUCLEASE VAPC2"/>
    <property type="match status" value="1"/>
</dbReference>
<dbReference type="SUPFAM" id="SSF88723">
    <property type="entry name" value="PIN domain-like"/>
    <property type="match status" value="1"/>
</dbReference>
<dbReference type="PANTHER" id="PTHR33653:SF1">
    <property type="entry name" value="RIBONUCLEASE VAPC2"/>
    <property type="match status" value="1"/>
</dbReference>
<dbReference type="GO" id="GO:0016787">
    <property type="term" value="F:hydrolase activity"/>
    <property type="evidence" value="ECO:0007669"/>
    <property type="project" value="UniProtKB-KW"/>
</dbReference>
<dbReference type="InterPro" id="IPR029060">
    <property type="entry name" value="PIN-like_dom_sf"/>
</dbReference>
<evidence type="ECO:0000256" key="6">
    <source>
        <dbReference type="ARBA" id="ARBA00022842"/>
    </source>
</evidence>
<dbReference type="GO" id="GO:0004518">
    <property type="term" value="F:nuclease activity"/>
    <property type="evidence" value="ECO:0007669"/>
    <property type="project" value="UniProtKB-KW"/>
</dbReference>
<reference evidence="10" key="1">
    <citation type="submission" date="2016-10" db="EMBL/GenBank/DDBJ databases">
        <authorList>
            <person name="Varghese N."/>
            <person name="Submissions S."/>
        </authorList>
    </citation>
    <scope>NUCLEOTIDE SEQUENCE [LARGE SCALE GENOMIC DNA]</scope>
    <source>
        <strain evidence="10">DSM 17038</strain>
    </source>
</reference>
<feature type="domain" description="PIN" evidence="8">
    <location>
        <begin position="4"/>
        <end position="135"/>
    </location>
</feature>
<keyword evidence="5" id="KW-0378">Hydrolase</keyword>
<evidence type="ECO:0000256" key="7">
    <source>
        <dbReference type="ARBA" id="ARBA00038093"/>
    </source>
</evidence>
<dbReference type="AlphaFoldDB" id="A0A1I2RB46"/>
<evidence type="ECO:0000256" key="1">
    <source>
        <dbReference type="ARBA" id="ARBA00001946"/>
    </source>
</evidence>
<keyword evidence="3" id="KW-0540">Nuclease</keyword>
<dbReference type="Gene3D" id="3.40.50.1010">
    <property type="entry name" value="5'-nuclease"/>
    <property type="match status" value="1"/>
</dbReference>
<dbReference type="Pfam" id="PF01850">
    <property type="entry name" value="PIN"/>
    <property type="match status" value="1"/>
</dbReference>
<dbReference type="GO" id="GO:0046872">
    <property type="term" value="F:metal ion binding"/>
    <property type="evidence" value="ECO:0007669"/>
    <property type="project" value="UniProtKB-KW"/>
</dbReference>
<proteinExistence type="inferred from homology"/>
<keyword evidence="10" id="KW-1185">Reference proteome</keyword>
<comment type="cofactor">
    <cofactor evidence="1">
        <name>Mg(2+)</name>
        <dbReference type="ChEBI" id="CHEBI:18420"/>
    </cofactor>
</comment>
<evidence type="ECO:0000256" key="4">
    <source>
        <dbReference type="ARBA" id="ARBA00022723"/>
    </source>
</evidence>
<evidence type="ECO:0000256" key="3">
    <source>
        <dbReference type="ARBA" id="ARBA00022722"/>
    </source>
</evidence>
<sequence>MSGVLLDTNIAVDFLRSQRKSRPKNEKAVFDQQSAVTLIEQLIQDDRDILFSVVTLKELLQYPYISCEEEERINKILPMFSTVLPLDERIGRIAALYSRESAEYREKHIEDCYIAATAAAYRLPLYTKNPKDFEYVKDPSLNIVVPYDYRRANGI</sequence>
<accession>A0A1I2RB46</accession>
<comment type="similarity">
    <text evidence="7">Belongs to the PINc/VapC protein family.</text>
</comment>
<evidence type="ECO:0000259" key="8">
    <source>
        <dbReference type="Pfam" id="PF01850"/>
    </source>
</evidence>
<evidence type="ECO:0000313" key="10">
    <source>
        <dbReference type="Proteomes" id="UP000199337"/>
    </source>
</evidence>
<dbReference type="InterPro" id="IPR002716">
    <property type="entry name" value="PIN_dom"/>
</dbReference>
<dbReference type="Proteomes" id="UP000199337">
    <property type="component" value="Unassembled WGS sequence"/>
</dbReference>
<dbReference type="STRING" id="341036.SAMN05660649_01479"/>
<protein>
    <recommendedName>
        <fullName evidence="8">PIN domain-containing protein</fullName>
    </recommendedName>
</protein>
<evidence type="ECO:0000256" key="5">
    <source>
        <dbReference type="ARBA" id="ARBA00022801"/>
    </source>
</evidence>
<keyword evidence="6" id="KW-0460">Magnesium</keyword>
<dbReference type="InterPro" id="IPR050556">
    <property type="entry name" value="Type_II_TA_system_RNase"/>
</dbReference>
<gene>
    <name evidence="9" type="ORF">SAMN05660649_01479</name>
</gene>